<evidence type="ECO:0000313" key="2">
    <source>
        <dbReference type="EMBL" id="RKQ69958.1"/>
    </source>
</evidence>
<dbReference type="OrthoDB" id="9807812at2"/>
<evidence type="ECO:0000313" key="3">
    <source>
        <dbReference type="Proteomes" id="UP000277424"/>
    </source>
</evidence>
<feature type="domain" description="Rhodanese" evidence="1">
    <location>
        <begin position="19"/>
        <end position="111"/>
    </location>
</feature>
<comment type="caution">
    <text evidence="2">The sequence shown here is derived from an EMBL/GenBank/DDBJ whole genome shotgun (WGS) entry which is preliminary data.</text>
</comment>
<dbReference type="InterPro" id="IPR001763">
    <property type="entry name" value="Rhodanese-like_dom"/>
</dbReference>
<dbReference type="InterPro" id="IPR050229">
    <property type="entry name" value="GlpE_sulfurtransferase"/>
</dbReference>
<keyword evidence="2" id="KW-0808">Transferase</keyword>
<protein>
    <submittedName>
        <fullName evidence="2">Rhodanese-related sulfurtransferase</fullName>
    </submittedName>
</protein>
<dbReference type="Proteomes" id="UP000277424">
    <property type="component" value="Unassembled WGS sequence"/>
</dbReference>
<dbReference type="CDD" id="cd00158">
    <property type="entry name" value="RHOD"/>
    <property type="match status" value="1"/>
</dbReference>
<organism evidence="2 3">
    <name type="scientific">Oceanibaculum indicum</name>
    <dbReference type="NCBI Taxonomy" id="526216"/>
    <lineage>
        <taxon>Bacteria</taxon>
        <taxon>Pseudomonadati</taxon>
        <taxon>Pseudomonadota</taxon>
        <taxon>Alphaproteobacteria</taxon>
        <taxon>Rhodospirillales</taxon>
        <taxon>Oceanibaculaceae</taxon>
        <taxon>Oceanibaculum</taxon>
    </lineage>
</organism>
<dbReference type="GO" id="GO:0016740">
    <property type="term" value="F:transferase activity"/>
    <property type="evidence" value="ECO:0007669"/>
    <property type="project" value="UniProtKB-KW"/>
</dbReference>
<dbReference type="EMBL" id="RBIG01000002">
    <property type="protein sequence ID" value="RKQ69958.1"/>
    <property type="molecule type" value="Genomic_DNA"/>
</dbReference>
<dbReference type="SMART" id="SM00450">
    <property type="entry name" value="RHOD"/>
    <property type="match status" value="1"/>
</dbReference>
<gene>
    <name evidence="2" type="ORF">BCL74_1892</name>
</gene>
<dbReference type="InterPro" id="IPR036873">
    <property type="entry name" value="Rhodanese-like_dom_sf"/>
</dbReference>
<sequence length="112" mass="11830">MSAPDIRIESPETIQDWMGRDEVLLVDVREPQEWAQARIPGAVLLPLSSFDPAAIDLPPGKKLVFHCRSGVRCGAAAEMLAASGLAPKGAPIHRLGGGIIAWAQAGLPIEQG</sequence>
<dbReference type="PROSITE" id="PS50206">
    <property type="entry name" value="RHODANESE_3"/>
    <property type="match status" value="1"/>
</dbReference>
<dbReference type="AlphaFoldDB" id="A0A420WG37"/>
<evidence type="ECO:0000259" key="1">
    <source>
        <dbReference type="PROSITE" id="PS50206"/>
    </source>
</evidence>
<dbReference type="Gene3D" id="3.40.250.10">
    <property type="entry name" value="Rhodanese-like domain"/>
    <property type="match status" value="1"/>
</dbReference>
<accession>A0A420WG37</accession>
<dbReference type="PANTHER" id="PTHR43031">
    <property type="entry name" value="FAD-DEPENDENT OXIDOREDUCTASE"/>
    <property type="match status" value="1"/>
</dbReference>
<dbReference type="RefSeq" id="WP_121219444.1">
    <property type="nucleotide sequence ID" value="NZ_RBIG01000002.1"/>
</dbReference>
<name>A0A420WG37_9PROT</name>
<proteinExistence type="predicted"/>
<reference evidence="2 3" key="1">
    <citation type="submission" date="2018-10" db="EMBL/GenBank/DDBJ databases">
        <title>Comparative analysis of microorganisms from saline springs in Andes Mountain Range, Colombia.</title>
        <authorList>
            <person name="Rubin E."/>
        </authorList>
    </citation>
    <scope>NUCLEOTIDE SEQUENCE [LARGE SCALE GENOMIC DNA]</scope>
    <source>
        <strain evidence="2 3">USBA 36</strain>
    </source>
</reference>
<dbReference type="SUPFAM" id="SSF52821">
    <property type="entry name" value="Rhodanese/Cell cycle control phosphatase"/>
    <property type="match status" value="1"/>
</dbReference>
<dbReference type="PANTHER" id="PTHR43031:SF16">
    <property type="entry name" value="OXIDOREDUCTASE"/>
    <property type="match status" value="1"/>
</dbReference>
<dbReference type="Pfam" id="PF00581">
    <property type="entry name" value="Rhodanese"/>
    <property type="match status" value="1"/>
</dbReference>